<evidence type="ECO:0000313" key="5">
    <source>
        <dbReference type="Proteomes" id="UP001451571"/>
    </source>
</evidence>
<evidence type="ECO:0000259" key="3">
    <source>
        <dbReference type="Pfam" id="PF17225"/>
    </source>
</evidence>
<evidence type="ECO:0000256" key="1">
    <source>
        <dbReference type="SAM" id="Phobius"/>
    </source>
</evidence>
<sequence>MANKINTPVITLFVVVIIAVAAVALTFGGAARKVPVPLPQSSEVTNITIEQINEGESSGTIHTSRKADVKAVLNALTNTDKTLQESVNDAPNRNDYFQINIESTSDRRFYLYNDNEKYYIEEPYVGIYKTTREASTAIVKIYTANSSVSTNAQELWESRTLYVGDSSAVGKLLGLLSLPSGLLHERFELRTAGNERGVEWVLIEEDNTSYSLQQLDKNALLLFALIDNLEDFYVTIDNLSDDDTVYHYTRQQADELVGSDVRKYAESPEHIQILINFSITETPLYSMAKLENGKIISEYTLESNELADTVIMDVMVKSAAWDGVDISTLKECFRINQTFPKANESHDYYAYLLEDGRAVLQSGKDGWYSILSQELYSELVELWKNLMAGGLNE</sequence>
<dbReference type="Pfam" id="PF17225">
    <property type="entry name" value="DUF5301"/>
    <property type="match status" value="1"/>
</dbReference>
<dbReference type="InterPro" id="IPR032250">
    <property type="entry name" value="DUF4825"/>
</dbReference>
<reference evidence="4 5" key="1">
    <citation type="submission" date="2024-02" db="EMBL/GenBank/DDBJ databases">
        <title>Bacterial strain from lacustrine sediment.</title>
        <authorList>
            <person name="Petit C."/>
            <person name="Fadhlaoui K."/>
        </authorList>
    </citation>
    <scope>NUCLEOTIDE SEQUENCE [LARGE SCALE GENOMIC DNA]</scope>
    <source>
        <strain evidence="4 5">IPX-CK</strain>
    </source>
</reference>
<name>A0ABZ3EV13_9FIRM</name>
<keyword evidence="1" id="KW-0812">Transmembrane</keyword>
<dbReference type="EMBL" id="CP146256">
    <property type="protein sequence ID" value="XAH73340.1"/>
    <property type="molecule type" value="Genomic_DNA"/>
</dbReference>
<dbReference type="InterPro" id="IPR033782">
    <property type="entry name" value="DUF5301"/>
</dbReference>
<proteinExistence type="predicted"/>
<keyword evidence="5" id="KW-1185">Reference proteome</keyword>
<keyword evidence="1" id="KW-0472">Membrane</keyword>
<feature type="transmembrane region" description="Helical" evidence="1">
    <location>
        <begin position="12"/>
        <end position="31"/>
    </location>
</feature>
<organism evidence="4 5">
    <name type="scientific">Kineothrix sedimenti</name>
    <dbReference type="NCBI Taxonomy" id="3123317"/>
    <lineage>
        <taxon>Bacteria</taxon>
        <taxon>Bacillati</taxon>
        <taxon>Bacillota</taxon>
        <taxon>Clostridia</taxon>
        <taxon>Lachnospirales</taxon>
        <taxon>Lachnospiraceae</taxon>
        <taxon>Kineothrix</taxon>
    </lineage>
</organism>
<feature type="domain" description="DUF4825" evidence="2">
    <location>
        <begin position="155"/>
        <end position="248"/>
    </location>
</feature>
<feature type="domain" description="DUF5301" evidence="3">
    <location>
        <begin position="35"/>
        <end position="129"/>
    </location>
</feature>
<protein>
    <submittedName>
        <fullName evidence="4">DUF5301 domain-containing protein</fullName>
    </submittedName>
</protein>
<dbReference type="RefSeq" id="WP_342756948.1">
    <property type="nucleotide sequence ID" value="NZ_CP146256.1"/>
</dbReference>
<gene>
    <name evidence="4" type="ORF">V6984_17810</name>
</gene>
<evidence type="ECO:0000259" key="2">
    <source>
        <dbReference type="Pfam" id="PF16107"/>
    </source>
</evidence>
<dbReference type="Gene3D" id="2.60.40.4250">
    <property type="match status" value="1"/>
</dbReference>
<evidence type="ECO:0000313" key="4">
    <source>
        <dbReference type="EMBL" id="XAH73340.1"/>
    </source>
</evidence>
<keyword evidence="1" id="KW-1133">Transmembrane helix</keyword>
<dbReference type="Pfam" id="PF16107">
    <property type="entry name" value="DUF4825"/>
    <property type="match status" value="1"/>
</dbReference>
<accession>A0ABZ3EV13</accession>
<dbReference type="Proteomes" id="UP001451571">
    <property type="component" value="Chromosome"/>
</dbReference>